<evidence type="ECO:0000256" key="6">
    <source>
        <dbReference type="SAM" id="Phobius"/>
    </source>
</evidence>
<evidence type="ECO:0000256" key="4">
    <source>
        <dbReference type="ARBA" id="ARBA00022989"/>
    </source>
</evidence>
<feature type="transmembrane region" description="Helical" evidence="6">
    <location>
        <begin position="214"/>
        <end position="235"/>
    </location>
</feature>
<dbReference type="CDD" id="cd06580">
    <property type="entry name" value="TM_PBP1_transp_TpRbsC_like"/>
    <property type="match status" value="1"/>
</dbReference>
<keyword evidence="5 6" id="KW-0472">Membrane</keyword>
<dbReference type="Pfam" id="PF02653">
    <property type="entry name" value="BPD_transp_2"/>
    <property type="match status" value="1"/>
</dbReference>
<reference evidence="8" key="1">
    <citation type="submission" date="2017-06" db="EMBL/GenBank/DDBJ databases">
        <authorList>
            <person name="Varghese N."/>
            <person name="Submissions S."/>
        </authorList>
    </citation>
    <scope>NUCLEOTIDE SEQUENCE [LARGE SCALE GENOMIC DNA]</scope>
    <source>
        <strain evidence="8">JAD2</strain>
    </source>
</reference>
<dbReference type="GO" id="GO:0005886">
    <property type="term" value="C:plasma membrane"/>
    <property type="evidence" value="ECO:0007669"/>
    <property type="project" value="UniProtKB-SubCell"/>
</dbReference>
<organism evidence="7 8">
    <name type="scientific">Thermoflexus hugenholtzii JAD2</name>
    <dbReference type="NCBI Taxonomy" id="877466"/>
    <lineage>
        <taxon>Bacteria</taxon>
        <taxon>Bacillati</taxon>
        <taxon>Chloroflexota</taxon>
        <taxon>Thermoflexia</taxon>
        <taxon>Thermoflexales</taxon>
        <taxon>Thermoflexaceae</taxon>
        <taxon>Thermoflexus</taxon>
    </lineage>
</organism>
<dbReference type="PANTHER" id="PTHR43370:SF2">
    <property type="entry name" value="ABC TRANSPORTER PERMEASE PROTEIN"/>
    <property type="match status" value="1"/>
</dbReference>
<accession>A0A212R520</accession>
<evidence type="ECO:0000313" key="8">
    <source>
        <dbReference type="Proteomes" id="UP000197025"/>
    </source>
</evidence>
<proteinExistence type="predicted"/>
<comment type="subcellular location">
    <subcellularLocation>
        <location evidence="1">Cell membrane</location>
        <topology evidence="1">Multi-pass membrane protein</topology>
    </subcellularLocation>
</comment>
<dbReference type="InParanoid" id="A0A212R520"/>
<dbReference type="Proteomes" id="UP000197025">
    <property type="component" value="Unassembled WGS sequence"/>
</dbReference>
<protein>
    <submittedName>
        <fullName evidence="7">Nucleoside ABC transporter membrane protein</fullName>
    </submittedName>
</protein>
<dbReference type="RefSeq" id="WP_088571462.1">
    <property type="nucleotide sequence ID" value="NZ_FYEK01000029.1"/>
</dbReference>
<name>A0A212R520_9CHLR</name>
<sequence>MAPEWIMGLAGVLAAAAPLLIAVIGETFSERAGVVNLSVNGTMLLAAMAGFAVAVRTGSLELGFLTGILVGAGMALVVAFASLTLRQSQVAVGLVLALLGRDLAYFLGNPFMGVPGPRVGALPVPVLQDLPLLGPLLFRQSPLVYIAVLSVILAWIWIFRTRPGLVLRCVGERPPAAFVRGIPVTRVRYAYAVLGGAMVGFAGAAYTLDLKGGWQGPISGIDGVGWIVLAITIFGGWHPVRGAFGALLFALLQWLSLVLQPQLPGVPSQVLNVAPFPLMIFALLLTNLGSTEWVQTLLARLPESGRRLALRILRSLQVSPPAALGMAFEEE</sequence>
<feature type="transmembrane region" description="Helical" evidence="6">
    <location>
        <begin position="142"/>
        <end position="159"/>
    </location>
</feature>
<feature type="transmembrane region" description="Helical" evidence="6">
    <location>
        <begin position="90"/>
        <end position="108"/>
    </location>
</feature>
<feature type="transmembrane region" description="Helical" evidence="6">
    <location>
        <begin position="242"/>
        <end position="259"/>
    </location>
</feature>
<feature type="transmembrane region" description="Helical" evidence="6">
    <location>
        <begin position="279"/>
        <end position="301"/>
    </location>
</feature>
<feature type="transmembrane region" description="Helical" evidence="6">
    <location>
        <begin position="37"/>
        <end position="56"/>
    </location>
</feature>
<feature type="transmembrane region" description="Helical" evidence="6">
    <location>
        <begin position="189"/>
        <end position="208"/>
    </location>
</feature>
<evidence type="ECO:0000313" key="7">
    <source>
        <dbReference type="EMBL" id="SNB67174.1"/>
    </source>
</evidence>
<keyword evidence="2" id="KW-1003">Cell membrane</keyword>
<dbReference type="GO" id="GO:0022857">
    <property type="term" value="F:transmembrane transporter activity"/>
    <property type="evidence" value="ECO:0007669"/>
    <property type="project" value="InterPro"/>
</dbReference>
<keyword evidence="4 6" id="KW-1133">Transmembrane helix</keyword>
<dbReference type="InterPro" id="IPR001851">
    <property type="entry name" value="ABC_transp_permease"/>
</dbReference>
<keyword evidence="3 6" id="KW-0812">Transmembrane</keyword>
<dbReference type="OrthoDB" id="9792579at2"/>
<dbReference type="EMBL" id="FYEK01000029">
    <property type="protein sequence ID" value="SNB67174.1"/>
    <property type="molecule type" value="Genomic_DNA"/>
</dbReference>
<evidence type="ECO:0000256" key="1">
    <source>
        <dbReference type="ARBA" id="ARBA00004651"/>
    </source>
</evidence>
<evidence type="ECO:0000256" key="5">
    <source>
        <dbReference type="ARBA" id="ARBA00023136"/>
    </source>
</evidence>
<dbReference type="AlphaFoldDB" id="A0A212R520"/>
<dbReference type="PANTHER" id="PTHR43370">
    <property type="entry name" value="SUGAR ABC TRANSPORTER INTEGRAL MEMBRANE PROTEIN-RELATED"/>
    <property type="match status" value="1"/>
</dbReference>
<feature type="transmembrane region" description="Helical" evidence="6">
    <location>
        <begin position="62"/>
        <end position="83"/>
    </location>
</feature>
<gene>
    <name evidence="7" type="ORF">SAMN02746019_00010490</name>
</gene>
<feature type="transmembrane region" description="Helical" evidence="6">
    <location>
        <begin position="6"/>
        <end position="25"/>
    </location>
</feature>
<evidence type="ECO:0000256" key="2">
    <source>
        <dbReference type="ARBA" id="ARBA00022475"/>
    </source>
</evidence>
<evidence type="ECO:0000256" key="3">
    <source>
        <dbReference type="ARBA" id="ARBA00022692"/>
    </source>
</evidence>
<keyword evidence="8" id="KW-1185">Reference proteome</keyword>